<keyword evidence="1" id="KW-0812">Transmembrane</keyword>
<feature type="transmembrane region" description="Helical" evidence="1">
    <location>
        <begin position="309"/>
        <end position="332"/>
    </location>
</feature>
<reference evidence="2 3" key="1">
    <citation type="submission" date="2022-05" db="EMBL/GenBank/DDBJ databases">
        <authorList>
            <consortium name="Genoscope - CEA"/>
            <person name="William W."/>
        </authorList>
    </citation>
    <scope>NUCLEOTIDE SEQUENCE [LARGE SCALE GENOMIC DNA]</scope>
</reference>
<dbReference type="EMBL" id="CALNXK010000111">
    <property type="protein sequence ID" value="CAH3158537.1"/>
    <property type="molecule type" value="Genomic_DNA"/>
</dbReference>
<accession>A0ABN8Q6X4</accession>
<sequence length="372" mass="41048">MGMFRFFSTLGDGCSLSDDCSTITCKMDFVKKPITFKLKINKCDDPVTVTASMNVPDLDITWSHTYSGDDKIPVPGFSVPVGGVYVQVDLTNNGDTLHLKVCFLPSLVEQNPYISNSDNSHSPLTRTKSNFPWISSHFSFIFYSTVNSNSDIPRNNKRTGRAVAPSNLCQNKARQRRTYAFLLNLFLCSISIYCIPHNYFIPQAMPHAIPQTHSSFYPHRDARAGHVMKGFLLYGSRLVLACENILQGDCFIFYQVNLLVGALGVYLPPVTVVDGDLPISTDDCGKNDQNLLFLGFFGWFIDLSVPAKIAVIAGTVVFLIAVCCGCCCYCCCRRRRSANQGPIIIAPGVGASAVMTTNANTRVPMRPLVEEE</sequence>
<feature type="transmembrane region" description="Helical" evidence="1">
    <location>
        <begin position="181"/>
        <end position="201"/>
    </location>
</feature>
<evidence type="ECO:0000313" key="3">
    <source>
        <dbReference type="Proteomes" id="UP001159405"/>
    </source>
</evidence>
<comment type="caution">
    <text evidence="2">The sequence shown here is derived from an EMBL/GenBank/DDBJ whole genome shotgun (WGS) entry which is preliminary data.</text>
</comment>
<keyword evidence="3" id="KW-1185">Reference proteome</keyword>
<protein>
    <submittedName>
        <fullName evidence="2">Uncharacterized protein</fullName>
    </submittedName>
</protein>
<evidence type="ECO:0000256" key="1">
    <source>
        <dbReference type="SAM" id="Phobius"/>
    </source>
</evidence>
<gene>
    <name evidence="2" type="ORF">PLOB_00003219</name>
</gene>
<evidence type="ECO:0000313" key="2">
    <source>
        <dbReference type="EMBL" id="CAH3158537.1"/>
    </source>
</evidence>
<proteinExistence type="predicted"/>
<dbReference type="Proteomes" id="UP001159405">
    <property type="component" value="Unassembled WGS sequence"/>
</dbReference>
<keyword evidence="1" id="KW-0472">Membrane</keyword>
<name>A0ABN8Q6X4_9CNID</name>
<organism evidence="2 3">
    <name type="scientific">Porites lobata</name>
    <dbReference type="NCBI Taxonomy" id="104759"/>
    <lineage>
        <taxon>Eukaryota</taxon>
        <taxon>Metazoa</taxon>
        <taxon>Cnidaria</taxon>
        <taxon>Anthozoa</taxon>
        <taxon>Hexacorallia</taxon>
        <taxon>Scleractinia</taxon>
        <taxon>Fungiina</taxon>
        <taxon>Poritidae</taxon>
        <taxon>Porites</taxon>
    </lineage>
</organism>
<keyword evidence="1" id="KW-1133">Transmembrane helix</keyword>